<dbReference type="CDD" id="cd00009">
    <property type="entry name" value="AAA"/>
    <property type="match status" value="1"/>
</dbReference>
<dbReference type="PANTHER" id="PTHR46765">
    <property type="entry name" value="P-LOOP CONTAINING NUCLEOSIDE TRIPHOSPHATE HYDROLASES SUPERFAMILY PROTEIN"/>
    <property type="match status" value="1"/>
</dbReference>
<feature type="compositionally biased region" description="Basic and acidic residues" evidence="9">
    <location>
        <begin position="369"/>
        <end position="383"/>
    </location>
</feature>
<dbReference type="Proteomes" id="UP000007241">
    <property type="component" value="Unassembled WGS sequence"/>
</dbReference>
<evidence type="ECO:0000256" key="7">
    <source>
        <dbReference type="ARBA" id="ARBA00023306"/>
    </source>
</evidence>
<feature type="region of interest" description="Disordered" evidence="9">
    <location>
        <begin position="351"/>
        <end position="383"/>
    </location>
</feature>
<evidence type="ECO:0000256" key="4">
    <source>
        <dbReference type="ARBA" id="ARBA00022840"/>
    </source>
</evidence>
<dbReference type="Gene3D" id="3.40.50.300">
    <property type="entry name" value="P-loop containing nucleotide triphosphate hydrolases"/>
    <property type="match status" value="1"/>
</dbReference>
<keyword evidence="3" id="KW-0547">Nucleotide-binding</keyword>
<accession>F4PB71</accession>
<protein>
    <recommendedName>
        <fullName evidence="10">AAA+ ATPase domain-containing protein</fullName>
    </recommendedName>
</protein>
<evidence type="ECO:0000259" key="10">
    <source>
        <dbReference type="SMART" id="SM00382"/>
    </source>
</evidence>
<dbReference type="InterPro" id="IPR027417">
    <property type="entry name" value="P-loop_NTPase"/>
</dbReference>
<dbReference type="OMA" id="RWLKGWE"/>
<keyword evidence="4" id="KW-0067">ATP-binding</keyword>
<dbReference type="CDD" id="cd18140">
    <property type="entry name" value="HLD_clamp_RFC"/>
    <property type="match status" value="1"/>
</dbReference>
<dbReference type="GeneID" id="18239351"/>
<feature type="domain" description="AAA+ ATPase" evidence="10">
    <location>
        <begin position="612"/>
        <end position="759"/>
    </location>
</feature>
<dbReference type="RefSeq" id="XP_006681901.1">
    <property type="nucleotide sequence ID" value="XM_006681838.1"/>
</dbReference>
<evidence type="ECO:0000256" key="5">
    <source>
        <dbReference type="ARBA" id="ARBA00023125"/>
    </source>
</evidence>
<name>F4PB71_BATDJ</name>
<keyword evidence="2" id="KW-0235">DNA replication</keyword>
<comment type="subcellular location">
    <subcellularLocation>
        <location evidence="1">Nucleus</location>
    </subcellularLocation>
</comment>
<dbReference type="Gene3D" id="1.10.8.60">
    <property type="match status" value="1"/>
</dbReference>
<evidence type="ECO:0000256" key="8">
    <source>
        <dbReference type="ARBA" id="ARBA00043975"/>
    </source>
</evidence>
<dbReference type="AlphaFoldDB" id="F4PB71"/>
<gene>
    <name evidence="11" type="ORF">BATDEDRAFT_27550</name>
</gene>
<proteinExistence type="inferred from homology"/>
<dbReference type="GO" id="GO:0006260">
    <property type="term" value="P:DNA replication"/>
    <property type="evidence" value="ECO:0007669"/>
    <property type="project" value="UniProtKB-KW"/>
</dbReference>
<keyword evidence="12" id="KW-1185">Reference proteome</keyword>
<reference evidence="11 12" key="1">
    <citation type="submission" date="2009-12" db="EMBL/GenBank/DDBJ databases">
        <title>The draft genome of Batrachochytrium dendrobatidis.</title>
        <authorList>
            <consortium name="US DOE Joint Genome Institute (JGI-PGF)"/>
            <person name="Kuo A."/>
            <person name="Salamov A."/>
            <person name="Schmutz J."/>
            <person name="Lucas S."/>
            <person name="Pitluck S."/>
            <person name="Rosenblum E."/>
            <person name="Stajich J."/>
            <person name="Eisen M."/>
            <person name="Grigoriev I.V."/>
        </authorList>
    </citation>
    <scope>NUCLEOTIDE SEQUENCE [LARGE SCALE GENOMIC DNA]</scope>
    <source>
        <strain evidence="12">JAM81 / FGSC 10211</strain>
    </source>
</reference>
<dbReference type="GO" id="GO:0005524">
    <property type="term" value="F:ATP binding"/>
    <property type="evidence" value="ECO:0007669"/>
    <property type="project" value="UniProtKB-KW"/>
</dbReference>
<evidence type="ECO:0000256" key="1">
    <source>
        <dbReference type="ARBA" id="ARBA00004123"/>
    </source>
</evidence>
<dbReference type="GO" id="GO:0003677">
    <property type="term" value="F:DNA binding"/>
    <property type="evidence" value="ECO:0000318"/>
    <property type="project" value="GO_Central"/>
</dbReference>
<dbReference type="SUPFAM" id="SSF52540">
    <property type="entry name" value="P-loop containing nucleoside triphosphate hydrolases"/>
    <property type="match status" value="1"/>
</dbReference>
<feature type="compositionally biased region" description="Polar residues" evidence="9">
    <location>
        <begin position="351"/>
        <end position="366"/>
    </location>
</feature>
<keyword evidence="7" id="KW-0131">Cell cycle</keyword>
<evidence type="ECO:0000313" key="11">
    <source>
        <dbReference type="EMBL" id="EGF77395.1"/>
    </source>
</evidence>
<dbReference type="STRING" id="684364.F4PB71"/>
<evidence type="ECO:0000256" key="2">
    <source>
        <dbReference type="ARBA" id="ARBA00022705"/>
    </source>
</evidence>
<organism evidence="11 12">
    <name type="scientific">Batrachochytrium dendrobatidis (strain JAM81 / FGSC 10211)</name>
    <name type="common">Frog chytrid fungus</name>
    <dbReference type="NCBI Taxonomy" id="684364"/>
    <lineage>
        <taxon>Eukaryota</taxon>
        <taxon>Fungi</taxon>
        <taxon>Fungi incertae sedis</taxon>
        <taxon>Chytridiomycota</taxon>
        <taxon>Chytridiomycota incertae sedis</taxon>
        <taxon>Chytridiomycetes</taxon>
        <taxon>Rhizophydiales</taxon>
        <taxon>Rhizophydiales incertae sedis</taxon>
        <taxon>Batrachochytrium</taxon>
    </lineage>
</organism>
<keyword evidence="5" id="KW-0238">DNA-binding</keyword>
<dbReference type="HOGENOM" id="CLU_004894_4_0_1"/>
<dbReference type="InParanoid" id="F4PB71"/>
<dbReference type="InterPro" id="IPR003593">
    <property type="entry name" value="AAA+_ATPase"/>
</dbReference>
<dbReference type="GO" id="GO:0016887">
    <property type="term" value="F:ATP hydrolysis activity"/>
    <property type="evidence" value="ECO:0007669"/>
    <property type="project" value="InterPro"/>
</dbReference>
<dbReference type="SMART" id="SM00382">
    <property type="entry name" value="AAA"/>
    <property type="match status" value="1"/>
</dbReference>
<dbReference type="FunCoup" id="F4PB71">
    <property type="interactions" value="522"/>
</dbReference>
<dbReference type="GO" id="GO:0005634">
    <property type="term" value="C:nucleus"/>
    <property type="evidence" value="ECO:0000318"/>
    <property type="project" value="GO_Central"/>
</dbReference>
<evidence type="ECO:0000256" key="9">
    <source>
        <dbReference type="SAM" id="MobiDB-lite"/>
    </source>
</evidence>
<evidence type="ECO:0000256" key="6">
    <source>
        <dbReference type="ARBA" id="ARBA00023242"/>
    </source>
</evidence>
<dbReference type="OrthoDB" id="2195431at2759"/>
<dbReference type="PANTHER" id="PTHR46765:SF1">
    <property type="entry name" value="P-LOOP CONTAINING NUCLEOSIDE TRIPHOSPHATE HYDROLASES SUPERFAMILY PROTEIN"/>
    <property type="match status" value="1"/>
</dbReference>
<dbReference type="Pfam" id="PF00004">
    <property type="entry name" value="AAA"/>
    <property type="match status" value="1"/>
</dbReference>
<dbReference type="InterPro" id="IPR003959">
    <property type="entry name" value="ATPase_AAA_core"/>
</dbReference>
<comment type="similarity">
    <text evidence="8">Belongs to the activator 1 small subunits family. CTF18 subfamily.</text>
</comment>
<keyword evidence="6" id="KW-0539">Nucleus</keyword>
<dbReference type="InterPro" id="IPR053016">
    <property type="entry name" value="CTF18-RFC_complex"/>
</dbReference>
<dbReference type="InterPro" id="IPR047854">
    <property type="entry name" value="RFC_lid"/>
</dbReference>
<evidence type="ECO:0000256" key="3">
    <source>
        <dbReference type="ARBA" id="ARBA00022741"/>
    </source>
</evidence>
<sequence length="1211" mass="136850">MIELFQSNPHRGSGVTGLFFDCDDGLDVSSDHTGDPSQRVANIQTKTHDRHRVEHRSHHTFYSSPPAFTSPSFCTDQPMPVPSNLDIVRTKKPKLGDLFHNSIEDDVQFTFGTASALDSSQAVETRLKLDDIMDLPSQSSITSPFDRDHTSIATQEAKLSLMFSDTDDNNEDTENDLLLQHAQQHSKIHQEMNQEPSTRVDSILNRIFVSDESIPHSSSNEPEIHQIAGLKRSRTGLLFDSGDEDGINEYDSFGQSLSSPQRTRQLEYNYSVFSHTNATAESFNSTASSLELKKGAEQPTLSAPQNHHNALSMFRTSDILNVTADSSTPVNMAAIRMDPVFAMMQNSKTASAITPTKNNTPASSSKHIPPQDRRDKATQLDESLRSAAQSVMAQIAAKTLSSSITDATEKNTPSNRDSLLYKHAPTDRSFVTAVTSSGTRFYFPKQLKNGHSSKRSITADLANNPSTSSTKLNTNLREEVIHKEYLSTPIHRLMEQVQGIRTQLQMDKMLADEHASRNMAFNQSSTLIKLEKKGTAEALWVDKYRPKMYVDMVGDEQLNRQVLTWVKQWDYCVFGKPVKRTLATMNQSQFRKKSLFDQHKASVPVDKLQRPDRRILFLCGPPGLGKTTLAHVVAHHAGYNVVEINASDDRTTAVLKDKIISAVESQAVMGNKKPNLVIIDEIDGVNAGGGDQAFIKMLIKLTETKDSAEDSDFKSSKKVTKLKKKVQRQLRRPIICICNDQYAQVLRPLRQVAQVFTFRPPPFQALAKRLYEICRWEGLHADLRTMMALCEMTQGDMRSAIHTLQFLSSKADHLTKEMLLGIDIGHKDFSRGLFKVWQMLFSMPSVKEAKRVGYMTRDEIDANRAPKQVQTDVYIDRIVSTLQHAGEYDKIMQGCFEFYPQTSRFETMRSTSQKQLHSDDISDTTNIFDQLESRITRNQQFELMPYQPYMLVNFYRLFANAQGRHMKMEFPRADYAAFVAKRETEGIMQTFITAAKCGEWRQISTVRLELVPFLVAILSPELRPANIQSLSPTEQATLDRLVSIMSTFGIRMIPKVRPTGHTLLEFDPPIHDILILDQTRQPINEPSQTIKQLISHEIERNIVRKKDLAMQNEMAKRNATTSSRVLNPEDKSTVLAETLKKAIVSRQVMVPIEEQPVRDFFGRLVDTKVPTVLAMSDKENKAPESLVRLAYKYNEGFSNAVRTTVYVKDFF</sequence>
<dbReference type="EMBL" id="GL882892">
    <property type="protein sequence ID" value="EGF77395.1"/>
    <property type="molecule type" value="Genomic_DNA"/>
</dbReference>
<evidence type="ECO:0000313" key="12">
    <source>
        <dbReference type="Proteomes" id="UP000007241"/>
    </source>
</evidence>